<dbReference type="SUPFAM" id="SSF56349">
    <property type="entry name" value="DNA breaking-rejoining enzymes"/>
    <property type="match status" value="1"/>
</dbReference>
<dbReference type="Pfam" id="PF00589">
    <property type="entry name" value="Phage_integrase"/>
    <property type="match status" value="1"/>
</dbReference>
<evidence type="ECO:0000256" key="1">
    <source>
        <dbReference type="ARBA" id="ARBA00022908"/>
    </source>
</evidence>
<dbReference type="GO" id="GO:0003677">
    <property type="term" value="F:DNA binding"/>
    <property type="evidence" value="ECO:0007669"/>
    <property type="project" value="UniProtKB-UniRule"/>
</dbReference>
<reference evidence="7 8" key="1">
    <citation type="submission" date="2020-05" db="EMBL/GenBank/DDBJ databases">
        <title>FDA dAtabase for Regulatory Grade micrObial Sequences (FDA-ARGOS): Supporting development and validation of Infectious Disease Dx tests.</title>
        <authorList>
            <person name="Sproer C."/>
            <person name="Gronow S."/>
            <person name="Severitt S."/>
            <person name="Schroder I."/>
            <person name="Tallon L."/>
            <person name="Sadzewicz L."/>
            <person name="Zhao X."/>
            <person name="Vavikolanu K."/>
            <person name="Mehta A."/>
            <person name="Aluvathingal J."/>
            <person name="Nadendla S."/>
            <person name="Myers T."/>
            <person name="Yan Y."/>
            <person name="Sichtig H."/>
        </authorList>
    </citation>
    <scope>NUCLEOTIDE SEQUENCE [LARGE SCALE GENOMIC DNA]</scope>
    <source>
        <strain evidence="7 8">FDAARGOS_787</strain>
    </source>
</reference>
<dbReference type="GO" id="GO:0006310">
    <property type="term" value="P:DNA recombination"/>
    <property type="evidence" value="ECO:0007669"/>
    <property type="project" value="UniProtKB-KW"/>
</dbReference>
<dbReference type="Gene3D" id="1.10.443.10">
    <property type="entry name" value="Intergrase catalytic core"/>
    <property type="match status" value="1"/>
</dbReference>
<dbReference type="CDD" id="cd00796">
    <property type="entry name" value="INT_Rci_Hp1_C"/>
    <property type="match status" value="1"/>
</dbReference>
<keyword evidence="2 4" id="KW-0238">DNA-binding</keyword>
<accession>A0A6N0JIC2</accession>
<keyword evidence="1" id="KW-0229">DNA integration</keyword>
<gene>
    <name evidence="7" type="ORF">FOC81_08790</name>
</gene>
<dbReference type="InterPro" id="IPR044068">
    <property type="entry name" value="CB"/>
</dbReference>
<dbReference type="PROSITE" id="PS51900">
    <property type="entry name" value="CB"/>
    <property type="match status" value="1"/>
</dbReference>
<evidence type="ECO:0000256" key="3">
    <source>
        <dbReference type="ARBA" id="ARBA00023172"/>
    </source>
</evidence>
<organism evidence="7 8">
    <name type="scientific">Achromobacter denitrificans</name>
    <name type="common">Alcaligenes denitrificans</name>
    <dbReference type="NCBI Taxonomy" id="32002"/>
    <lineage>
        <taxon>Bacteria</taxon>
        <taxon>Pseudomonadati</taxon>
        <taxon>Pseudomonadota</taxon>
        <taxon>Betaproteobacteria</taxon>
        <taxon>Burkholderiales</taxon>
        <taxon>Alcaligenaceae</taxon>
        <taxon>Achromobacter</taxon>
    </lineage>
</organism>
<name>A0A6N0JIC2_ACHDE</name>
<dbReference type="PANTHER" id="PTHR30349">
    <property type="entry name" value="PHAGE INTEGRASE-RELATED"/>
    <property type="match status" value="1"/>
</dbReference>
<evidence type="ECO:0000259" key="5">
    <source>
        <dbReference type="PROSITE" id="PS51898"/>
    </source>
</evidence>
<evidence type="ECO:0000313" key="8">
    <source>
        <dbReference type="Proteomes" id="UP000509782"/>
    </source>
</evidence>
<dbReference type="InterPro" id="IPR050090">
    <property type="entry name" value="Tyrosine_recombinase_XerCD"/>
</dbReference>
<protein>
    <submittedName>
        <fullName evidence="7">Site-specific integrase</fullName>
    </submittedName>
</protein>
<evidence type="ECO:0000256" key="2">
    <source>
        <dbReference type="ARBA" id="ARBA00023125"/>
    </source>
</evidence>
<dbReference type="EMBL" id="CP054569">
    <property type="protein sequence ID" value="QKQ46783.1"/>
    <property type="molecule type" value="Genomic_DNA"/>
</dbReference>
<evidence type="ECO:0000313" key="7">
    <source>
        <dbReference type="EMBL" id="QKQ46783.1"/>
    </source>
</evidence>
<feature type="domain" description="Core-binding (CB)" evidence="6">
    <location>
        <begin position="55"/>
        <end position="135"/>
    </location>
</feature>
<evidence type="ECO:0000256" key="4">
    <source>
        <dbReference type="PROSITE-ProRule" id="PRU01248"/>
    </source>
</evidence>
<dbReference type="RefSeq" id="WP_174716072.1">
    <property type="nucleotide sequence ID" value="NZ_CP054569.1"/>
</dbReference>
<dbReference type="Proteomes" id="UP000509782">
    <property type="component" value="Chromosome"/>
</dbReference>
<proteinExistence type="predicted"/>
<dbReference type="AlphaFoldDB" id="A0A6N0JIC2"/>
<sequence>MASIQKTAKGYRAQIKLLGVRDSQVFPTRREAVEWAAKRESHIRDHARKPAGDLHTLREALRKYSDEVSPQRKGERWEQVRLAAFESYVLPLDLAISKVTAQHIGAFRDDRAKKIGPSSVLRELSLLASVFEAARLEWEWVDLNPVRGIRKPAKGKHRDRIITMSEVRKMLREMGYQRSGRIGSTAEAVANCMLLALRTGMRAGELCGLTWANVHDLHAHLPDTKSDRPRDVPLSTRARAILRRMKGWDEKLVFGIRSASLDALFRKYRERAELSGFTFHDTRHTAATMIAKKIDVLDLCKMFGWTDPKMAMVYYNPHGSSIAAKLG</sequence>
<evidence type="ECO:0000259" key="6">
    <source>
        <dbReference type="PROSITE" id="PS51900"/>
    </source>
</evidence>
<dbReference type="InterPro" id="IPR011010">
    <property type="entry name" value="DNA_brk_join_enz"/>
</dbReference>
<feature type="domain" description="Tyr recombinase" evidence="5">
    <location>
        <begin position="157"/>
        <end position="327"/>
    </location>
</feature>
<dbReference type="InterPro" id="IPR010998">
    <property type="entry name" value="Integrase_recombinase_N"/>
</dbReference>
<dbReference type="Gene3D" id="1.10.150.130">
    <property type="match status" value="1"/>
</dbReference>
<dbReference type="GO" id="GO:0015074">
    <property type="term" value="P:DNA integration"/>
    <property type="evidence" value="ECO:0007669"/>
    <property type="project" value="UniProtKB-KW"/>
</dbReference>
<dbReference type="InterPro" id="IPR013762">
    <property type="entry name" value="Integrase-like_cat_sf"/>
</dbReference>
<dbReference type="PANTHER" id="PTHR30349:SF94">
    <property type="entry name" value="INTEGRASE_RECOMBINASE HI_1414-RELATED"/>
    <property type="match status" value="1"/>
</dbReference>
<dbReference type="PROSITE" id="PS51898">
    <property type="entry name" value="TYR_RECOMBINASE"/>
    <property type="match status" value="1"/>
</dbReference>
<keyword evidence="3" id="KW-0233">DNA recombination</keyword>
<dbReference type="InterPro" id="IPR002104">
    <property type="entry name" value="Integrase_catalytic"/>
</dbReference>